<accession>A0A0A9H191</accession>
<protein>
    <submittedName>
        <fullName evidence="1">Uncharacterized protein</fullName>
    </submittedName>
</protein>
<dbReference type="EMBL" id="GBRH01171288">
    <property type="protein sequence ID" value="JAE26608.1"/>
    <property type="molecule type" value="Transcribed_RNA"/>
</dbReference>
<dbReference type="AlphaFoldDB" id="A0A0A9H191"/>
<reference evidence="1" key="1">
    <citation type="submission" date="2014-09" db="EMBL/GenBank/DDBJ databases">
        <authorList>
            <person name="Magalhaes I.L.F."/>
            <person name="Oliveira U."/>
            <person name="Santos F.R."/>
            <person name="Vidigal T.H.D.A."/>
            <person name="Brescovit A.D."/>
            <person name="Santos A.J."/>
        </authorList>
    </citation>
    <scope>NUCLEOTIDE SEQUENCE</scope>
    <source>
        <tissue evidence="1">Shoot tissue taken approximately 20 cm above the soil surface</tissue>
    </source>
</reference>
<proteinExistence type="predicted"/>
<organism evidence="1">
    <name type="scientific">Arundo donax</name>
    <name type="common">Giant reed</name>
    <name type="synonym">Donax arundinaceus</name>
    <dbReference type="NCBI Taxonomy" id="35708"/>
    <lineage>
        <taxon>Eukaryota</taxon>
        <taxon>Viridiplantae</taxon>
        <taxon>Streptophyta</taxon>
        <taxon>Embryophyta</taxon>
        <taxon>Tracheophyta</taxon>
        <taxon>Spermatophyta</taxon>
        <taxon>Magnoliopsida</taxon>
        <taxon>Liliopsida</taxon>
        <taxon>Poales</taxon>
        <taxon>Poaceae</taxon>
        <taxon>PACMAD clade</taxon>
        <taxon>Arundinoideae</taxon>
        <taxon>Arundineae</taxon>
        <taxon>Arundo</taxon>
    </lineage>
</organism>
<reference evidence="1" key="2">
    <citation type="journal article" date="2015" name="Data Brief">
        <title>Shoot transcriptome of the giant reed, Arundo donax.</title>
        <authorList>
            <person name="Barrero R.A."/>
            <person name="Guerrero F.D."/>
            <person name="Moolhuijzen P."/>
            <person name="Goolsby J.A."/>
            <person name="Tidwell J."/>
            <person name="Bellgard S.E."/>
            <person name="Bellgard M.I."/>
        </authorList>
    </citation>
    <scope>NUCLEOTIDE SEQUENCE</scope>
    <source>
        <tissue evidence="1">Shoot tissue taken approximately 20 cm above the soil surface</tissue>
    </source>
</reference>
<evidence type="ECO:0000313" key="1">
    <source>
        <dbReference type="EMBL" id="JAE26608.1"/>
    </source>
</evidence>
<sequence>MRRLPSPLLHHPTLLPARGFV</sequence>
<name>A0A0A9H191_ARUDO</name>